<dbReference type="InterPro" id="IPR001525">
    <property type="entry name" value="C5_MeTfrase"/>
</dbReference>
<dbReference type="Gene3D" id="3.90.120.10">
    <property type="entry name" value="DNA Methylase, subunit A, domain 2"/>
    <property type="match status" value="1"/>
</dbReference>
<accession>A0A371P1Q9</accession>
<dbReference type="CDD" id="cd00315">
    <property type="entry name" value="Cyt_C5_DNA_methylase"/>
    <property type="match status" value="1"/>
</dbReference>
<dbReference type="Pfam" id="PF00145">
    <property type="entry name" value="DNA_methylase"/>
    <property type="match status" value="1"/>
</dbReference>
<dbReference type="PROSITE" id="PS00094">
    <property type="entry name" value="C5_MTASE_1"/>
    <property type="match status" value="1"/>
</dbReference>
<evidence type="ECO:0000256" key="5">
    <source>
        <dbReference type="PROSITE-ProRule" id="PRU01016"/>
    </source>
</evidence>
<gene>
    <name evidence="8" type="ORF">DX116_11855</name>
</gene>
<dbReference type="Proteomes" id="UP000265581">
    <property type="component" value="Unassembled WGS sequence"/>
</dbReference>
<evidence type="ECO:0000256" key="1">
    <source>
        <dbReference type="ARBA" id="ARBA00022603"/>
    </source>
</evidence>
<dbReference type="OrthoDB" id="9813719at2"/>
<comment type="catalytic activity">
    <reaction evidence="7">
        <text>a 2'-deoxycytidine in DNA + S-adenosyl-L-methionine = a 5-methyl-2'-deoxycytidine in DNA + S-adenosyl-L-homocysteine + H(+)</text>
        <dbReference type="Rhea" id="RHEA:13681"/>
        <dbReference type="Rhea" id="RHEA-COMP:11369"/>
        <dbReference type="Rhea" id="RHEA-COMP:11370"/>
        <dbReference type="ChEBI" id="CHEBI:15378"/>
        <dbReference type="ChEBI" id="CHEBI:57856"/>
        <dbReference type="ChEBI" id="CHEBI:59789"/>
        <dbReference type="ChEBI" id="CHEBI:85452"/>
        <dbReference type="ChEBI" id="CHEBI:85454"/>
        <dbReference type="EC" id="2.1.1.37"/>
    </reaction>
</comment>
<evidence type="ECO:0000313" key="8">
    <source>
        <dbReference type="EMBL" id="REK69879.1"/>
    </source>
</evidence>
<evidence type="ECO:0000256" key="4">
    <source>
        <dbReference type="ARBA" id="ARBA00022747"/>
    </source>
</evidence>
<dbReference type="GO" id="GO:0003886">
    <property type="term" value="F:DNA (cytosine-5-)-methyltransferase activity"/>
    <property type="evidence" value="ECO:0007669"/>
    <property type="project" value="UniProtKB-EC"/>
</dbReference>
<feature type="active site" evidence="5">
    <location>
        <position position="79"/>
    </location>
</feature>
<dbReference type="NCBIfam" id="TIGR00675">
    <property type="entry name" value="dcm"/>
    <property type="match status" value="1"/>
</dbReference>
<evidence type="ECO:0000256" key="2">
    <source>
        <dbReference type="ARBA" id="ARBA00022679"/>
    </source>
</evidence>
<dbReference type="EC" id="2.1.1.37" evidence="7"/>
<dbReference type="RefSeq" id="WP_119704477.1">
    <property type="nucleotide sequence ID" value="NZ_JBHSOI010000002.1"/>
</dbReference>
<dbReference type="SUPFAM" id="SSF53335">
    <property type="entry name" value="S-adenosyl-L-methionine-dependent methyltransferases"/>
    <property type="match status" value="1"/>
</dbReference>
<dbReference type="PROSITE" id="PS51679">
    <property type="entry name" value="SAM_MT_C5"/>
    <property type="match status" value="1"/>
</dbReference>
<dbReference type="InterPro" id="IPR029063">
    <property type="entry name" value="SAM-dependent_MTases_sf"/>
</dbReference>
<dbReference type="Gene3D" id="3.40.50.150">
    <property type="entry name" value="Vaccinia Virus protein VP39"/>
    <property type="match status" value="1"/>
</dbReference>
<dbReference type="PRINTS" id="PR00105">
    <property type="entry name" value="C5METTRFRASE"/>
</dbReference>
<dbReference type="PANTHER" id="PTHR46098">
    <property type="entry name" value="TRNA (CYTOSINE(38)-C(5))-METHYLTRANSFERASE"/>
    <property type="match status" value="1"/>
</dbReference>
<evidence type="ECO:0000256" key="7">
    <source>
        <dbReference type="RuleBase" id="RU000417"/>
    </source>
</evidence>
<keyword evidence="3 5" id="KW-0949">S-adenosyl-L-methionine</keyword>
<organism evidence="8 9">
    <name type="scientific">Aeromicrobium endophyticum</name>
    <dbReference type="NCBI Taxonomy" id="2292704"/>
    <lineage>
        <taxon>Bacteria</taxon>
        <taxon>Bacillati</taxon>
        <taxon>Actinomycetota</taxon>
        <taxon>Actinomycetes</taxon>
        <taxon>Propionibacteriales</taxon>
        <taxon>Nocardioidaceae</taxon>
        <taxon>Aeromicrobium</taxon>
    </lineage>
</organism>
<evidence type="ECO:0000256" key="6">
    <source>
        <dbReference type="RuleBase" id="RU000416"/>
    </source>
</evidence>
<keyword evidence="4" id="KW-0680">Restriction system</keyword>
<dbReference type="InterPro" id="IPR018117">
    <property type="entry name" value="C5_DNA_meth_AS"/>
</dbReference>
<dbReference type="PANTHER" id="PTHR46098:SF1">
    <property type="entry name" value="TRNA (CYTOSINE(38)-C(5))-METHYLTRANSFERASE"/>
    <property type="match status" value="1"/>
</dbReference>
<comment type="similarity">
    <text evidence="5 6">Belongs to the class I-like SAM-binding methyltransferase superfamily. C5-methyltransferase family.</text>
</comment>
<reference evidence="8 9" key="1">
    <citation type="submission" date="2018-08" db="EMBL/GenBank/DDBJ databases">
        <title>Aeromicrobium sp. M2KJ-4, whole genome shotgun sequence.</title>
        <authorList>
            <person name="Tuo L."/>
        </authorList>
    </citation>
    <scope>NUCLEOTIDE SEQUENCE [LARGE SCALE GENOMIC DNA]</scope>
    <source>
        <strain evidence="8 9">M2KJ-4</strain>
    </source>
</reference>
<dbReference type="AlphaFoldDB" id="A0A371P1Q9"/>
<dbReference type="GO" id="GO:0032259">
    <property type="term" value="P:methylation"/>
    <property type="evidence" value="ECO:0007669"/>
    <property type="project" value="UniProtKB-KW"/>
</dbReference>
<sequence length="440" mass="49851">MSSKDPAFTFIDLFAGIGGFHAALSALGGECVYASEIDEAAAKIYQHNWEMEVHGDIVPETEPVVKVPKHDVLAAGFPCQPFSKSGFQRGMDEARGTLFWNICRILEEHRPSLVLLENVRNIAGPRHTHEWDVIIRSLRDLGYQVSSTPAVFSPHLLPPDMGGRPQIRERVFIVGTYVGNDTAHDEVEPIVTNRPLPGWDPQQWSLVKDILQAEDEIEDRANYELTAAEQHWVHVWSEFVRRLRAVDIPKLPGFPIWVDEFVHEDELFVPEETPRWKANFLRKNSEFYTRYRSVLNPWLAEFDGLQDMPASRRKFEWQAQDAQSLEECIMHFRPSGIRAKRATYVPALVAITQTTILGSPLRRLTTREAARLQGLPDSYDFPGQPDALTYKQMGNGVNVGVAYHVLRSQMARSGPRWESLAASTPANADEALKEITRAFV</sequence>
<comment type="caution">
    <text evidence="8">The sequence shown here is derived from an EMBL/GenBank/DDBJ whole genome shotgun (WGS) entry which is preliminary data.</text>
</comment>
<proteinExistence type="inferred from homology"/>
<evidence type="ECO:0000313" key="9">
    <source>
        <dbReference type="Proteomes" id="UP000265581"/>
    </source>
</evidence>
<dbReference type="EMBL" id="QUBR01000002">
    <property type="protein sequence ID" value="REK69879.1"/>
    <property type="molecule type" value="Genomic_DNA"/>
</dbReference>
<dbReference type="InterPro" id="IPR050750">
    <property type="entry name" value="C5-MTase"/>
</dbReference>
<evidence type="ECO:0000256" key="3">
    <source>
        <dbReference type="ARBA" id="ARBA00022691"/>
    </source>
</evidence>
<keyword evidence="2 5" id="KW-0808">Transferase</keyword>
<protein>
    <recommendedName>
        <fullName evidence="7">Cytosine-specific methyltransferase</fullName>
        <ecNumber evidence="7">2.1.1.37</ecNumber>
    </recommendedName>
</protein>
<dbReference type="GO" id="GO:0009307">
    <property type="term" value="P:DNA restriction-modification system"/>
    <property type="evidence" value="ECO:0007669"/>
    <property type="project" value="UniProtKB-KW"/>
</dbReference>
<name>A0A371P1Q9_9ACTN</name>
<keyword evidence="1 5" id="KW-0489">Methyltransferase</keyword>
<keyword evidence="9" id="KW-1185">Reference proteome</keyword>